<comment type="catalytic activity">
    <reaction evidence="5">
        <text>alpha-D-glucose = beta-D-glucose</text>
        <dbReference type="Rhea" id="RHEA:10264"/>
        <dbReference type="ChEBI" id="CHEBI:15903"/>
        <dbReference type="ChEBI" id="CHEBI:17925"/>
        <dbReference type="EC" id="5.1.3.3"/>
    </reaction>
</comment>
<organism evidence="9 10">
    <name type="scientific">Halobacillus karajensis</name>
    <dbReference type="NCBI Taxonomy" id="195088"/>
    <lineage>
        <taxon>Bacteria</taxon>
        <taxon>Bacillati</taxon>
        <taxon>Bacillota</taxon>
        <taxon>Bacilli</taxon>
        <taxon>Bacillales</taxon>
        <taxon>Bacillaceae</taxon>
        <taxon>Halobacillus</taxon>
    </lineage>
</organism>
<feature type="active site" description="Proton donor" evidence="6">
    <location>
        <position position="179"/>
    </location>
</feature>
<proteinExistence type="inferred from homology"/>
<dbReference type="InterPro" id="IPR008183">
    <property type="entry name" value="Aldose_1/G6P_1-epimerase"/>
</dbReference>
<dbReference type="RefSeq" id="WP_035510565.1">
    <property type="nucleotide sequence ID" value="NZ_CCDH010000002.1"/>
</dbReference>
<evidence type="ECO:0000256" key="6">
    <source>
        <dbReference type="PIRSR" id="PIRSR005096-1"/>
    </source>
</evidence>
<keyword evidence="10" id="KW-1185">Reference proteome</keyword>
<dbReference type="GO" id="GO:0004034">
    <property type="term" value="F:aldose 1-epimerase activity"/>
    <property type="evidence" value="ECO:0007669"/>
    <property type="project" value="UniProtKB-EC"/>
</dbReference>
<reference evidence="9 10" key="2">
    <citation type="submission" date="2014-05" db="EMBL/GenBank/DDBJ databases">
        <title>Draft genome sequence of Halobacillus karajensis HK-03.</title>
        <authorList>
            <person name="Khelaifia S."/>
            <person name="Croce O."/>
            <person name="Lagier J.C."/>
            <person name="Raoult D."/>
        </authorList>
    </citation>
    <scope>NUCLEOTIDE SEQUENCE [LARGE SCALE GENOMIC DNA]</scope>
    <source>
        <strain evidence="9 10">HD-03</strain>
    </source>
</reference>
<dbReference type="Proteomes" id="UP000028868">
    <property type="component" value="Unassembled WGS sequence"/>
</dbReference>
<feature type="binding site" evidence="8">
    <location>
        <begin position="179"/>
        <end position="181"/>
    </location>
    <ligand>
        <name>beta-D-galactose</name>
        <dbReference type="ChEBI" id="CHEBI:27667"/>
    </ligand>
</feature>
<dbReference type="NCBIfam" id="NF008277">
    <property type="entry name" value="PRK11055.1"/>
    <property type="match status" value="1"/>
</dbReference>
<dbReference type="OrthoDB" id="9779408at2"/>
<evidence type="ECO:0000256" key="3">
    <source>
        <dbReference type="ARBA" id="ARBA00023235"/>
    </source>
</evidence>
<dbReference type="GO" id="GO:0005737">
    <property type="term" value="C:cytoplasm"/>
    <property type="evidence" value="ECO:0007669"/>
    <property type="project" value="TreeGrafter"/>
</dbReference>
<protein>
    <recommendedName>
        <fullName evidence="5">Aldose 1-epimerase</fullName>
        <ecNumber evidence="5">5.1.3.3</ecNumber>
    </recommendedName>
</protein>
<keyword evidence="4 5" id="KW-0119">Carbohydrate metabolism</keyword>
<dbReference type="SUPFAM" id="SSF74650">
    <property type="entry name" value="Galactose mutarotase-like"/>
    <property type="match status" value="1"/>
</dbReference>
<gene>
    <name evidence="9" type="primary">mro</name>
    <name evidence="9" type="ORF">BN983_03520</name>
</gene>
<dbReference type="PANTHER" id="PTHR10091:SF0">
    <property type="entry name" value="GALACTOSE MUTAROTASE"/>
    <property type="match status" value="1"/>
</dbReference>
<sequence>MNRKTKEIQVPGQETWNLFQLENDQGMSVHFLNFGGIITNISVPDRKGDSKNVVLCYKNFAEYVENPGYLGALIGRVAGRIQRASFQLEGKEYRVEANEGEHHLHGGKKGFHQQLWNASPFEDDGEIGVTLSHKSFDGEGGYPGTIDVAVTYTLTHDNCLIIDYFAETDQTTVLTLTNHSYFNLSGQADTTVHDHTLRLNSSCFAELDEELIPTGEWINLNETPFNFRKQRLLGSSLSYETTQQRVANGGLDHFFLLDGEEKPDIRLEDETSGRTLEVETDQPGVVVYTSNNLPEGKALVEGKTRKHSGICIETQSSPASLHEEGFPEIVLSPDEPYHRRTVFKFGIGATQ</sequence>
<dbReference type="CDD" id="cd09019">
    <property type="entry name" value="galactose_mutarotase_like"/>
    <property type="match status" value="1"/>
</dbReference>
<name>A0A024P7X5_9BACI</name>
<comment type="caution">
    <text evidence="9">The sequence shown here is derived from an EMBL/GenBank/DDBJ whole genome shotgun (WGS) entry which is preliminary data.</text>
</comment>
<dbReference type="UniPathway" id="UPA00242"/>
<evidence type="ECO:0000256" key="7">
    <source>
        <dbReference type="PIRSR" id="PIRSR005096-2"/>
    </source>
</evidence>
<evidence type="ECO:0000313" key="10">
    <source>
        <dbReference type="Proteomes" id="UP000028868"/>
    </source>
</evidence>
<dbReference type="InterPro" id="IPR014718">
    <property type="entry name" value="GH-type_carb-bd"/>
</dbReference>
<comment type="pathway">
    <text evidence="1 5">Carbohydrate metabolism; hexose metabolism.</text>
</comment>
<evidence type="ECO:0000256" key="5">
    <source>
        <dbReference type="PIRNR" id="PIRNR005096"/>
    </source>
</evidence>
<dbReference type="Pfam" id="PF01263">
    <property type="entry name" value="Aldose_epim"/>
    <property type="match status" value="1"/>
</dbReference>
<dbReference type="PIRSF" id="PIRSF005096">
    <property type="entry name" value="GALM"/>
    <property type="match status" value="1"/>
</dbReference>
<feature type="active site" description="Proton acceptor" evidence="6">
    <location>
        <position position="313"/>
    </location>
</feature>
<dbReference type="GO" id="GO:0033499">
    <property type="term" value="P:galactose catabolic process via UDP-galactose, Leloir pathway"/>
    <property type="evidence" value="ECO:0007669"/>
    <property type="project" value="TreeGrafter"/>
</dbReference>
<dbReference type="GO" id="GO:0006006">
    <property type="term" value="P:glucose metabolic process"/>
    <property type="evidence" value="ECO:0007669"/>
    <property type="project" value="TreeGrafter"/>
</dbReference>
<keyword evidence="3 5" id="KW-0413">Isomerase</keyword>
<evidence type="ECO:0000256" key="1">
    <source>
        <dbReference type="ARBA" id="ARBA00005028"/>
    </source>
</evidence>
<comment type="similarity">
    <text evidence="2 5">Belongs to the aldose epimerase family.</text>
</comment>
<dbReference type="PANTHER" id="PTHR10091">
    <property type="entry name" value="ALDOSE-1-EPIMERASE"/>
    <property type="match status" value="1"/>
</dbReference>
<dbReference type="InterPro" id="IPR047215">
    <property type="entry name" value="Galactose_mutarotase-like"/>
</dbReference>
<reference evidence="10" key="1">
    <citation type="submission" date="2014-03" db="EMBL/GenBank/DDBJ databases">
        <authorList>
            <person name="Urmite Genomes U."/>
        </authorList>
    </citation>
    <scope>NUCLEOTIDE SEQUENCE [LARGE SCALE GENOMIC DNA]</scope>
    <source>
        <strain evidence="10">HD-03</strain>
    </source>
</reference>
<dbReference type="EC" id="5.1.3.3" evidence="5"/>
<feature type="binding site" evidence="7">
    <location>
        <position position="252"/>
    </location>
    <ligand>
        <name>beta-D-galactose</name>
        <dbReference type="ChEBI" id="CHEBI:27667"/>
    </ligand>
</feature>
<dbReference type="InterPro" id="IPR015443">
    <property type="entry name" value="Aldose_1-epimerase"/>
</dbReference>
<dbReference type="GO" id="GO:0030246">
    <property type="term" value="F:carbohydrate binding"/>
    <property type="evidence" value="ECO:0007669"/>
    <property type="project" value="InterPro"/>
</dbReference>
<dbReference type="AlphaFoldDB" id="A0A024P7X5"/>
<evidence type="ECO:0000313" key="9">
    <source>
        <dbReference type="EMBL" id="CDQ25209.1"/>
    </source>
</evidence>
<evidence type="ECO:0000256" key="2">
    <source>
        <dbReference type="ARBA" id="ARBA00006206"/>
    </source>
</evidence>
<evidence type="ECO:0000256" key="8">
    <source>
        <dbReference type="PIRSR" id="PIRSR005096-3"/>
    </source>
</evidence>
<dbReference type="Gene3D" id="2.70.98.10">
    <property type="match status" value="1"/>
</dbReference>
<dbReference type="InterPro" id="IPR011013">
    <property type="entry name" value="Gal_mutarotase_sf_dom"/>
</dbReference>
<dbReference type="EMBL" id="CCDI010000004">
    <property type="protein sequence ID" value="CDQ25209.1"/>
    <property type="molecule type" value="Genomic_DNA"/>
</dbReference>
<evidence type="ECO:0000256" key="4">
    <source>
        <dbReference type="ARBA" id="ARBA00023277"/>
    </source>
</evidence>
<accession>A0A024P7X5</accession>